<evidence type="ECO:0000313" key="1">
    <source>
        <dbReference type="EMBL" id="MFC3879706.1"/>
    </source>
</evidence>
<gene>
    <name evidence="1" type="ORF">ACFOSV_05945</name>
</gene>
<accession>A0ABV8AS07</accession>
<proteinExistence type="predicted"/>
<protein>
    <submittedName>
        <fullName evidence="1">Uncharacterized protein</fullName>
    </submittedName>
</protein>
<reference evidence="2" key="1">
    <citation type="journal article" date="2019" name="Int. J. Syst. Evol. Microbiol.">
        <title>The Global Catalogue of Microorganisms (GCM) 10K type strain sequencing project: providing services to taxonomists for standard genome sequencing and annotation.</title>
        <authorList>
            <consortium name="The Broad Institute Genomics Platform"/>
            <consortium name="The Broad Institute Genome Sequencing Center for Infectious Disease"/>
            <person name="Wu L."/>
            <person name="Ma J."/>
        </authorList>
    </citation>
    <scope>NUCLEOTIDE SEQUENCE [LARGE SCALE GENOMIC DNA]</scope>
    <source>
        <strain evidence="2">CCUG 60523</strain>
    </source>
</reference>
<sequence length="164" mass="19406">MMDYISKVESFLDFSLEDFPNEDSLPTDLEFNLKHVEPTLIYEKELNPPILNFFSRVIVTKSELLKLTSLIAPNFTMNEMGSLEFLVNGLVEIYGSDGKGWLFLHDFEKGKIADKTWEGRYWEFQEVYNEIDVSVHFDELGELSLNFYKRHRPWLDEEEEDDDF</sequence>
<dbReference type="RefSeq" id="WP_377904379.1">
    <property type="nucleotide sequence ID" value="NZ_JBHRZS010000006.1"/>
</dbReference>
<keyword evidence="2" id="KW-1185">Reference proteome</keyword>
<organism evidence="1 2">
    <name type="scientific">Algoriphagus namhaensis</name>
    <dbReference type="NCBI Taxonomy" id="915353"/>
    <lineage>
        <taxon>Bacteria</taxon>
        <taxon>Pseudomonadati</taxon>
        <taxon>Bacteroidota</taxon>
        <taxon>Cytophagia</taxon>
        <taxon>Cytophagales</taxon>
        <taxon>Cyclobacteriaceae</taxon>
        <taxon>Algoriphagus</taxon>
    </lineage>
</organism>
<name>A0ABV8AS07_9BACT</name>
<dbReference type="EMBL" id="JBHRZS010000006">
    <property type="protein sequence ID" value="MFC3879706.1"/>
    <property type="molecule type" value="Genomic_DNA"/>
</dbReference>
<comment type="caution">
    <text evidence="1">The sequence shown here is derived from an EMBL/GenBank/DDBJ whole genome shotgun (WGS) entry which is preliminary data.</text>
</comment>
<evidence type="ECO:0000313" key="2">
    <source>
        <dbReference type="Proteomes" id="UP001595805"/>
    </source>
</evidence>
<dbReference type="Proteomes" id="UP001595805">
    <property type="component" value="Unassembled WGS sequence"/>
</dbReference>